<organism evidence="1 2">
    <name type="scientific">Kitasatospora putterlickiae</name>
    <dbReference type="NCBI Taxonomy" id="221725"/>
    <lineage>
        <taxon>Bacteria</taxon>
        <taxon>Bacillati</taxon>
        <taxon>Actinomycetota</taxon>
        <taxon>Actinomycetes</taxon>
        <taxon>Kitasatosporales</taxon>
        <taxon>Streptomycetaceae</taxon>
        <taxon>Kitasatospora</taxon>
    </lineage>
</organism>
<name>A0ABP4J6L1_9ACTN</name>
<gene>
    <name evidence="1" type="ORF">GCM10009639_54020</name>
</gene>
<dbReference type="RefSeq" id="WP_344341478.1">
    <property type="nucleotide sequence ID" value="NZ_BAAAKJ010000307.1"/>
</dbReference>
<evidence type="ECO:0000313" key="1">
    <source>
        <dbReference type="EMBL" id="GAA1406293.1"/>
    </source>
</evidence>
<accession>A0ABP4J6L1</accession>
<reference evidence="2" key="1">
    <citation type="journal article" date="2019" name="Int. J. Syst. Evol. Microbiol.">
        <title>The Global Catalogue of Microorganisms (GCM) 10K type strain sequencing project: providing services to taxonomists for standard genome sequencing and annotation.</title>
        <authorList>
            <consortium name="The Broad Institute Genomics Platform"/>
            <consortium name="The Broad Institute Genome Sequencing Center for Infectious Disease"/>
            <person name="Wu L."/>
            <person name="Ma J."/>
        </authorList>
    </citation>
    <scope>NUCLEOTIDE SEQUENCE [LARGE SCALE GENOMIC DNA]</scope>
    <source>
        <strain evidence="2">JCM 12393</strain>
    </source>
</reference>
<keyword evidence="2" id="KW-1185">Reference proteome</keyword>
<dbReference type="Proteomes" id="UP001499863">
    <property type="component" value="Unassembled WGS sequence"/>
</dbReference>
<sequence>MAVQQEDILDRLRRIEEQLRETTGRAQIRPPQNTASGGDLVVGGTRALRVLQASGVGDQMLFGQDGAQRVGRIWRTDGTIALEVAAAGAGPQTVTVYDGAGHPVLGDDRVWGLARPWVPIPLASALTFTSAAWTTIHRGTWHAHHPVVAAEYSLSAPTTTTCQARLMLDTGGPLVQLGPTLIAVATDAVANFTADPAAHGLTYGQSGTLLLQVQRTAGTGTCTLWHKGLWARQSL</sequence>
<dbReference type="EMBL" id="BAAAKJ010000307">
    <property type="protein sequence ID" value="GAA1406293.1"/>
    <property type="molecule type" value="Genomic_DNA"/>
</dbReference>
<evidence type="ECO:0000313" key="2">
    <source>
        <dbReference type="Proteomes" id="UP001499863"/>
    </source>
</evidence>
<protein>
    <submittedName>
        <fullName evidence="1">Uncharacterized protein</fullName>
    </submittedName>
</protein>
<proteinExistence type="predicted"/>
<comment type="caution">
    <text evidence="1">The sequence shown here is derived from an EMBL/GenBank/DDBJ whole genome shotgun (WGS) entry which is preliminary data.</text>
</comment>